<dbReference type="InterPro" id="IPR046960">
    <property type="entry name" value="PPR_At4g14850-like_plant"/>
</dbReference>
<proteinExistence type="predicted"/>
<dbReference type="InterPro" id="IPR002885">
    <property type="entry name" value="PPR_rpt"/>
</dbReference>
<dbReference type="FunFam" id="1.25.40.10:FF:000381">
    <property type="entry name" value="Pentatricopeptide repeat-containing protein"/>
    <property type="match status" value="1"/>
</dbReference>
<dbReference type="InterPro" id="IPR011990">
    <property type="entry name" value="TPR-like_helical_dom_sf"/>
</dbReference>
<dbReference type="Pfam" id="PF13041">
    <property type="entry name" value="PPR_2"/>
    <property type="match status" value="3"/>
</dbReference>
<sequence>MGRFGFSSRSYGLSVSAKLSVLFEPLSPLLGNSSKHITIRECKQIHAKLIVSQCVSEIYLTNTLLSLCAKCGAFDHAHQLFDQMPLRNVVTWTTLISAHVGTGSFRRALSMFNEMRAMGEKPNEHTFSTLLRACANPALRNVGLQIHGMVIHFGLERHKFAGSSLVHMYFNTGNMLDDACLAFNDLSERDRITWNVMISGFAQFGDFIEVQRLFSEMQEVDGLKPDDGSITSFLKCCSSLDEVKQLHGLAFKSGFEVDVVVGSVLVDMYAKCGDIISCRKIYDSMEEKDTFVLSSIISAYTKNKRGDEAIHFYIDMCRKGMKPNQHVLSSTLKACVEIEDLKTGTQVHTPMIKYGYQYKCFVASVLLSLYTNFGELEDVEKLFRRIDDRDIVAWNSMLLAYAQLGQGSTSCMQLFQELHQSTSLQIEGTTIVAVLKSCQGSSDLLAGRQIHPLILKSSASLHTVVGNAVISMYSECGEIADAYKAFVDIVWKDASSWSSIIGAYQQNGKELEALAFCKMMLAAGISFTSYSLPSCITACSQLSAMDVGEQFHGFTVKSGFTNDLYVGSSIIDMYAKCGNMEESEKVFGEQSKPNEVMYNAMICGYAQHGKAQKAIELFGEMEKANLIPNRVTFLAVLSACSHVGYLDESLYFFKLMLNKYDIKPQSMHYSCLVDGYGRAGRLEEACQIVEKDGSEPAWRTLLSACNNYGNTEIAEKSAMKLVELNPHDHASYVLLSNIYTREGKWEEALKWRAEMGKIRVKKDPGTSWLI</sequence>
<feature type="repeat" description="PPR" evidence="2">
    <location>
        <begin position="190"/>
        <end position="225"/>
    </location>
</feature>
<dbReference type="PROSITE" id="PS51375">
    <property type="entry name" value="PPR"/>
    <property type="match status" value="5"/>
</dbReference>
<evidence type="ECO:0000313" key="3">
    <source>
        <dbReference type="EMBL" id="KAK4261666.1"/>
    </source>
</evidence>
<organism evidence="3 4">
    <name type="scientific">Acacia crassicarpa</name>
    <name type="common">northern wattle</name>
    <dbReference type="NCBI Taxonomy" id="499986"/>
    <lineage>
        <taxon>Eukaryota</taxon>
        <taxon>Viridiplantae</taxon>
        <taxon>Streptophyta</taxon>
        <taxon>Embryophyta</taxon>
        <taxon>Tracheophyta</taxon>
        <taxon>Spermatophyta</taxon>
        <taxon>Magnoliopsida</taxon>
        <taxon>eudicotyledons</taxon>
        <taxon>Gunneridae</taxon>
        <taxon>Pentapetalae</taxon>
        <taxon>rosids</taxon>
        <taxon>fabids</taxon>
        <taxon>Fabales</taxon>
        <taxon>Fabaceae</taxon>
        <taxon>Caesalpinioideae</taxon>
        <taxon>mimosoid clade</taxon>
        <taxon>Acacieae</taxon>
        <taxon>Acacia</taxon>
    </lineage>
</organism>
<dbReference type="AlphaFoldDB" id="A0AAE1J0V0"/>
<accession>A0AAE1J0V0</accession>
<dbReference type="Proteomes" id="UP001293593">
    <property type="component" value="Unassembled WGS sequence"/>
</dbReference>
<feature type="repeat" description="PPR" evidence="2">
    <location>
        <begin position="289"/>
        <end position="323"/>
    </location>
</feature>
<evidence type="ECO:0008006" key="5">
    <source>
        <dbReference type="Google" id="ProtNLM"/>
    </source>
</evidence>
<evidence type="ECO:0000313" key="4">
    <source>
        <dbReference type="Proteomes" id="UP001293593"/>
    </source>
</evidence>
<dbReference type="PANTHER" id="PTHR24015">
    <property type="entry name" value="OS07G0578800 PROTEIN-RELATED"/>
    <property type="match status" value="1"/>
</dbReference>
<dbReference type="SUPFAM" id="SSF48452">
    <property type="entry name" value="TPR-like"/>
    <property type="match status" value="1"/>
</dbReference>
<evidence type="ECO:0000256" key="2">
    <source>
        <dbReference type="PROSITE-ProRule" id="PRU00708"/>
    </source>
</evidence>
<keyword evidence="4" id="KW-1185">Reference proteome</keyword>
<comment type="caution">
    <text evidence="3">The sequence shown here is derived from an EMBL/GenBank/DDBJ whole genome shotgun (WGS) entry which is preliminary data.</text>
</comment>
<name>A0AAE1J0V0_9FABA</name>
<dbReference type="EMBL" id="JAWXYG010000010">
    <property type="protein sequence ID" value="KAK4261666.1"/>
    <property type="molecule type" value="Genomic_DNA"/>
</dbReference>
<dbReference type="GO" id="GO:0009451">
    <property type="term" value="P:RNA modification"/>
    <property type="evidence" value="ECO:0007669"/>
    <property type="project" value="InterPro"/>
</dbReference>
<keyword evidence="1" id="KW-0677">Repeat</keyword>
<reference evidence="3" key="1">
    <citation type="submission" date="2023-10" db="EMBL/GenBank/DDBJ databases">
        <title>Chromosome-level genome of the transformable northern wattle, Acacia crassicarpa.</title>
        <authorList>
            <person name="Massaro I."/>
            <person name="Sinha N.R."/>
            <person name="Poethig S."/>
            <person name="Leichty A.R."/>
        </authorList>
    </citation>
    <scope>NUCLEOTIDE SEQUENCE</scope>
    <source>
        <strain evidence="3">Acra3RX</strain>
        <tissue evidence="3">Leaf</tissue>
    </source>
</reference>
<dbReference type="FunFam" id="1.25.40.10:FF:000285">
    <property type="entry name" value="Pentatricopeptide repeat-containing protein, chloroplastic"/>
    <property type="match status" value="1"/>
</dbReference>
<dbReference type="Gene3D" id="1.25.40.10">
    <property type="entry name" value="Tetratricopeptide repeat domain"/>
    <property type="match status" value="5"/>
</dbReference>
<dbReference type="FunFam" id="1.25.40.10:FF:000090">
    <property type="entry name" value="Pentatricopeptide repeat-containing protein, chloroplastic"/>
    <property type="match status" value="1"/>
</dbReference>
<feature type="repeat" description="PPR" evidence="2">
    <location>
        <begin position="493"/>
        <end position="527"/>
    </location>
</feature>
<dbReference type="Pfam" id="PF01535">
    <property type="entry name" value="PPR"/>
    <property type="match status" value="5"/>
</dbReference>
<dbReference type="Pfam" id="PF12854">
    <property type="entry name" value="PPR_1"/>
    <property type="match status" value="1"/>
</dbReference>
<protein>
    <recommendedName>
        <fullName evidence="5">Pentatricopeptide repeat-containing protein</fullName>
    </recommendedName>
</protein>
<gene>
    <name evidence="3" type="ORF">QN277_004629</name>
</gene>
<evidence type="ECO:0000256" key="1">
    <source>
        <dbReference type="ARBA" id="ARBA00022737"/>
    </source>
</evidence>
<dbReference type="GO" id="GO:0003723">
    <property type="term" value="F:RNA binding"/>
    <property type="evidence" value="ECO:0007669"/>
    <property type="project" value="InterPro"/>
</dbReference>
<dbReference type="NCBIfam" id="TIGR00756">
    <property type="entry name" value="PPR"/>
    <property type="match status" value="5"/>
</dbReference>
<dbReference type="PANTHER" id="PTHR24015:SF1922">
    <property type="entry name" value="OS07G0239600 PROTEIN"/>
    <property type="match status" value="1"/>
</dbReference>
<feature type="repeat" description="PPR" evidence="2">
    <location>
        <begin position="88"/>
        <end position="122"/>
    </location>
</feature>
<dbReference type="Pfam" id="PF20431">
    <property type="entry name" value="E_motif"/>
    <property type="match status" value="1"/>
</dbReference>
<dbReference type="InterPro" id="IPR046848">
    <property type="entry name" value="E_motif"/>
</dbReference>
<feature type="repeat" description="PPR" evidence="2">
    <location>
        <begin position="594"/>
        <end position="628"/>
    </location>
</feature>